<evidence type="ECO:0000256" key="14">
    <source>
        <dbReference type="SAM" id="MobiDB-lite"/>
    </source>
</evidence>
<dbReference type="Proteomes" id="UP000239899">
    <property type="component" value="Unassembled WGS sequence"/>
</dbReference>
<feature type="transmembrane region" description="Helical" evidence="15">
    <location>
        <begin position="25"/>
        <end position="44"/>
    </location>
</feature>
<evidence type="ECO:0000256" key="8">
    <source>
        <dbReference type="ARBA" id="ARBA00022989"/>
    </source>
</evidence>
<keyword evidence="8 15" id="KW-1133">Transmembrane helix</keyword>
<keyword evidence="7" id="KW-0813">Transport</keyword>
<dbReference type="Pfam" id="PF08263">
    <property type="entry name" value="LRRNT_2"/>
    <property type="match status" value="1"/>
</dbReference>
<comment type="caution">
    <text evidence="17">The sequence shown here is derived from an EMBL/GenBank/DDBJ whole genome shotgun (WGS) entry which is preliminary data.</text>
</comment>
<feature type="region of interest" description="Disordered" evidence="14">
    <location>
        <begin position="1049"/>
        <end position="1074"/>
    </location>
</feature>
<feature type="transmembrane region" description="Helical" evidence="15">
    <location>
        <begin position="402"/>
        <end position="423"/>
    </location>
</feature>
<evidence type="ECO:0000256" key="4">
    <source>
        <dbReference type="ARBA" id="ARBA00022692"/>
    </source>
</evidence>
<dbReference type="Pfam" id="PF01490">
    <property type="entry name" value="Aa_trans"/>
    <property type="match status" value="1"/>
</dbReference>
<keyword evidence="7" id="KW-0029">Amino-acid transport</keyword>
<proteinExistence type="predicted"/>
<accession>A0A2P6TXA6</accession>
<dbReference type="GO" id="GO:0005930">
    <property type="term" value="C:axoneme"/>
    <property type="evidence" value="ECO:0007669"/>
    <property type="project" value="UniProtKB-SubCell"/>
</dbReference>
<keyword evidence="9 15" id="KW-0472">Membrane</keyword>
<feature type="domain" description="Protein kinase" evidence="16">
    <location>
        <begin position="1176"/>
        <end position="1417"/>
    </location>
</feature>
<evidence type="ECO:0000256" key="3">
    <source>
        <dbReference type="ARBA" id="ARBA00022614"/>
    </source>
</evidence>
<dbReference type="InterPro" id="IPR017441">
    <property type="entry name" value="Protein_kinase_ATP_BS"/>
</dbReference>
<dbReference type="GO" id="GO:0012505">
    <property type="term" value="C:endomembrane system"/>
    <property type="evidence" value="ECO:0007669"/>
    <property type="project" value="UniProtKB-SubCell"/>
</dbReference>
<evidence type="ECO:0000313" key="17">
    <source>
        <dbReference type="EMBL" id="PRW58688.1"/>
    </source>
</evidence>
<keyword evidence="6" id="KW-0677">Repeat</keyword>
<gene>
    <name evidence="17" type="ORF">C2E21_2705</name>
</gene>
<dbReference type="GO" id="GO:0005524">
    <property type="term" value="F:ATP binding"/>
    <property type="evidence" value="ECO:0007669"/>
    <property type="project" value="UniProtKB-UniRule"/>
</dbReference>
<dbReference type="SUPFAM" id="SSF52058">
    <property type="entry name" value="L domain-like"/>
    <property type="match status" value="1"/>
</dbReference>
<keyword evidence="11" id="KW-0325">Glycoprotein</keyword>
<keyword evidence="13" id="KW-0067">ATP-binding</keyword>
<evidence type="ECO:0000256" key="10">
    <source>
        <dbReference type="ARBA" id="ARBA00023170"/>
    </source>
</evidence>
<evidence type="ECO:0000313" key="18">
    <source>
        <dbReference type="Proteomes" id="UP000239899"/>
    </source>
</evidence>
<dbReference type="SUPFAM" id="SSF56112">
    <property type="entry name" value="Protein kinase-like (PK-like)"/>
    <property type="match status" value="1"/>
</dbReference>
<dbReference type="Gene3D" id="3.80.10.10">
    <property type="entry name" value="Ribonuclease Inhibitor"/>
    <property type="match status" value="2"/>
</dbReference>
<keyword evidence="4 15" id="KW-0812">Transmembrane</keyword>
<evidence type="ECO:0000256" key="11">
    <source>
        <dbReference type="ARBA" id="ARBA00023180"/>
    </source>
</evidence>
<keyword evidence="5" id="KW-0732">Signal</keyword>
<dbReference type="Pfam" id="PF00069">
    <property type="entry name" value="Pkinase"/>
    <property type="match status" value="1"/>
</dbReference>
<dbReference type="InterPro" id="IPR013057">
    <property type="entry name" value="AA_transpt_TM"/>
</dbReference>
<dbReference type="GO" id="GO:0004672">
    <property type="term" value="F:protein kinase activity"/>
    <property type="evidence" value="ECO:0007669"/>
    <property type="project" value="InterPro"/>
</dbReference>
<dbReference type="Gene3D" id="1.20.1740.10">
    <property type="entry name" value="Amino acid/polyamine transporter I"/>
    <property type="match status" value="1"/>
</dbReference>
<feature type="transmembrane region" description="Helical" evidence="15">
    <location>
        <begin position="429"/>
        <end position="450"/>
    </location>
</feature>
<feature type="transmembrane region" description="Helical" evidence="15">
    <location>
        <begin position="165"/>
        <end position="191"/>
    </location>
</feature>
<feature type="transmembrane region" description="Helical" evidence="15">
    <location>
        <begin position="250"/>
        <end position="270"/>
    </location>
</feature>
<dbReference type="PROSITE" id="PS00109">
    <property type="entry name" value="PROTEIN_KINASE_TYR"/>
    <property type="match status" value="1"/>
</dbReference>
<evidence type="ECO:0000256" key="9">
    <source>
        <dbReference type="ARBA" id="ARBA00023136"/>
    </source>
</evidence>
<dbReference type="InterPro" id="IPR011009">
    <property type="entry name" value="Kinase-like_dom_sf"/>
</dbReference>
<evidence type="ECO:0000256" key="12">
    <source>
        <dbReference type="ARBA" id="ARBA00037847"/>
    </source>
</evidence>
<protein>
    <submittedName>
        <fullName evidence="17">Amino acid permease 2</fullName>
    </submittedName>
</protein>
<dbReference type="PROSITE" id="PS50011">
    <property type="entry name" value="PROTEIN_KINASE_DOM"/>
    <property type="match status" value="1"/>
</dbReference>
<feature type="transmembrane region" description="Helical" evidence="15">
    <location>
        <begin position="141"/>
        <end position="158"/>
    </location>
</feature>
<dbReference type="GO" id="GO:0006865">
    <property type="term" value="P:amino acid transport"/>
    <property type="evidence" value="ECO:0007669"/>
    <property type="project" value="UniProtKB-KW"/>
</dbReference>
<dbReference type="InterPro" id="IPR001611">
    <property type="entry name" value="Leu-rich_rpt"/>
</dbReference>
<feature type="transmembrane region" description="Helical" evidence="15">
    <location>
        <begin position="211"/>
        <end position="230"/>
    </location>
</feature>
<dbReference type="SUPFAM" id="SSF52047">
    <property type="entry name" value="RNI-like"/>
    <property type="match status" value="1"/>
</dbReference>
<name>A0A2P6TXA6_CHLSO</name>
<dbReference type="InterPro" id="IPR008266">
    <property type="entry name" value="Tyr_kinase_AS"/>
</dbReference>
<dbReference type="InterPro" id="IPR032675">
    <property type="entry name" value="LRR_dom_sf"/>
</dbReference>
<evidence type="ECO:0000256" key="5">
    <source>
        <dbReference type="ARBA" id="ARBA00022729"/>
    </source>
</evidence>
<keyword evidence="3" id="KW-0433">Leucine-rich repeat</keyword>
<dbReference type="PANTHER" id="PTHR27000">
    <property type="entry name" value="LEUCINE-RICH REPEAT RECEPTOR-LIKE PROTEIN KINASE FAMILY PROTEIN-RELATED"/>
    <property type="match status" value="1"/>
</dbReference>
<evidence type="ECO:0000256" key="7">
    <source>
        <dbReference type="ARBA" id="ARBA00022970"/>
    </source>
</evidence>
<evidence type="ECO:0000256" key="1">
    <source>
        <dbReference type="ARBA" id="ARBA00004236"/>
    </source>
</evidence>
<reference evidence="17 18" key="1">
    <citation type="journal article" date="2018" name="Plant J.">
        <title>Genome sequences of Chlorella sorokiniana UTEX 1602 and Micractinium conductrix SAG 241.80: implications to maltose excretion by a green alga.</title>
        <authorList>
            <person name="Arriola M.B."/>
            <person name="Velmurugan N."/>
            <person name="Zhang Y."/>
            <person name="Plunkett M.H."/>
            <person name="Hondzo H."/>
            <person name="Barney B.M."/>
        </authorList>
    </citation>
    <scope>NUCLEOTIDE SEQUENCE [LARGE SCALE GENOMIC DNA]</scope>
    <source>
        <strain evidence="18">UTEX 1602</strain>
    </source>
</reference>
<feature type="transmembrane region" description="Helical" evidence="15">
    <location>
        <begin position="290"/>
        <end position="311"/>
    </location>
</feature>
<feature type="transmembrane region" description="Helical" evidence="15">
    <location>
        <begin position="462"/>
        <end position="481"/>
    </location>
</feature>
<keyword evidence="18" id="KW-1185">Reference proteome</keyword>
<sequence length="1425" mass="153278">MTGPLTTTKSAADLVALPNNKSGTLLTTIGHIFCAVVGAGVLGLPNSVAWWGWIGGPLFLFIFFLVSLWTSLMLADVYRVGDKEYGRFYRAVYGILGKGWGRFSWILQLINLILFTLAYTITGSIAMSTAAKRMGSSFDKQWVMVLILGAIEVALSQIPNLEECWWVSAIGAFCSLAYCFIGLILGCIYASNGEGSVSGREGNSPTDKGLSMLSALGNIAFAYTFSLVLLEIQDTLRQPPNAVKTMKKAINVSVTAAAAFYLTIGCTGYAALGSDVPGELLNGFPDAPNWVIVVANLAIAIHMLTAIQLFAQPIFHTCENVLLARKAKKSKGMKRSASAASTTSKTSDKLDAAGTLSHLPSLPPCIECPHPHAAVEDVEAASTNSEEVAHEKHKYDRSHLPWILRFAIRSAYVGFMCIIGIFIPFFSPFIGLAGSLIFWPLCVLLPCLMYTKVYQPTGGKLLAIKAVNVAMAIVAVAALVGSSRDLVVSWSSGFELFQPGREVRCAGHVRVVPAAAAACRRMSPHLSTSGSATRTGHTILLLLVLALLTWEPAAAASDGNILVELRQALHDLHGPWSGGLPGWNPGDAPDPCRWSGVECLNGTWVTRIRLTRQDVDNYTHIAVDDLAIHQARCGTGQKGPTWQLPPEPLAPLAQLAYLTTLELSDGMVRLDRGLPQQWGSTGAFPRLKSLELWACSIATPAMELQPSALPLLELFSLDAPATSLELPASWGAPDAWPALRTLRIKAPLAGTLPPTWADGFNRLETLLLAEPNTSPPGTTPHLDTLQAAERLHWEPHEGAAFCDYLPTRQLPPQWGRGFPVLRELTLSDMCLSGPIPADWLSGSAFRRVTHLVLSSNQLNGSLPASLIKQMPLMRSLRIDRNKFSGPLPPAWAQSQLESMVAFVNNLSGPAFPPAWVAPGALPNLRTMDLSNNQLTGALPARVPWPRLSKLDVSANGLSGTLPVTWCLHKPGDSDFPTLGDTGVQPQQCHERTVAGAPMSDRAQAAAALVVEDRSIGAWLPVALLAAVLGAVLVTLLLVRLQHTGLSAESSRYRRLQSDSESQSSGSVAEPLGPWPGANNAAVGALRRRRQRVTSLLRTGGGAVQMEPLGALPSPTDMAHQMAPLSRMPLPPGAVELAALQLNSATAPAAPASWSWQLGSHSLAIAAEDVHFVADEFGELIVLGEGATGICYLARVPVGEVAVKVFELGPEVDPAAVWREVRLLKRCVHPRIVPLYGIARKGTLLMMVLRLMRGGSLQRALQDPELHDALAWHNRGLQVATDIAEALHFLHGRLQLMHSDLSGANVLLDEDLRAYISDFGVARVVGQSARSVAGFHWVHAAPEQLLGERCSYPADMYSFGLLLIQLTTHAVAVKRGEWRLPLVPHECSQSVLELIEQCVASDPRQRPTAAQALERLRVERPGAASV</sequence>
<feature type="binding site" evidence="13">
    <location>
        <position position="1203"/>
    </location>
    <ligand>
        <name>ATP</name>
        <dbReference type="ChEBI" id="CHEBI:30616"/>
    </ligand>
</feature>
<organism evidence="17 18">
    <name type="scientific">Chlorella sorokiniana</name>
    <name type="common">Freshwater green alga</name>
    <dbReference type="NCBI Taxonomy" id="3076"/>
    <lineage>
        <taxon>Eukaryota</taxon>
        <taxon>Viridiplantae</taxon>
        <taxon>Chlorophyta</taxon>
        <taxon>core chlorophytes</taxon>
        <taxon>Trebouxiophyceae</taxon>
        <taxon>Chlorellales</taxon>
        <taxon>Chlorellaceae</taxon>
        <taxon>Chlorella clade</taxon>
        <taxon>Chlorella</taxon>
    </lineage>
</organism>
<evidence type="ECO:0000256" key="13">
    <source>
        <dbReference type="PROSITE-ProRule" id="PRU10141"/>
    </source>
</evidence>
<keyword evidence="10" id="KW-0675">Receptor</keyword>
<evidence type="ECO:0000259" key="16">
    <source>
        <dbReference type="PROSITE" id="PS50011"/>
    </source>
</evidence>
<dbReference type="PROSITE" id="PS00107">
    <property type="entry name" value="PROTEIN_KINASE_ATP"/>
    <property type="match status" value="1"/>
</dbReference>
<dbReference type="InterPro" id="IPR000719">
    <property type="entry name" value="Prot_kinase_dom"/>
</dbReference>
<dbReference type="Pfam" id="PF00560">
    <property type="entry name" value="LRR_1"/>
    <property type="match status" value="1"/>
</dbReference>
<evidence type="ECO:0000256" key="15">
    <source>
        <dbReference type="SAM" id="Phobius"/>
    </source>
</evidence>
<dbReference type="OrthoDB" id="658521at2759"/>
<dbReference type="Gene3D" id="1.10.510.10">
    <property type="entry name" value="Transferase(Phosphotransferase) domain 1"/>
    <property type="match status" value="1"/>
</dbReference>
<evidence type="ECO:0000256" key="6">
    <source>
        <dbReference type="ARBA" id="ARBA00022737"/>
    </source>
</evidence>
<dbReference type="PANTHER" id="PTHR27000:SF642">
    <property type="entry name" value="INACTIVE LEUCINE-RICH REPEAT RECEPTOR KINASE XIAO-RELATED"/>
    <property type="match status" value="1"/>
</dbReference>
<dbReference type="EMBL" id="LHPG02000005">
    <property type="protein sequence ID" value="PRW58688.1"/>
    <property type="molecule type" value="Genomic_DNA"/>
</dbReference>
<feature type="transmembrane region" description="Helical" evidence="15">
    <location>
        <begin position="99"/>
        <end position="121"/>
    </location>
</feature>
<dbReference type="InterPro" id="IPR013210">
    <property type="entry name" value="LRR_N_plant-typ"/>
</dbReference>
<dbReference type="GO" id="GO:0005886">
    <property type="term" value="C:plasma membrane"/>
    <property type="evidence" value="ECO:0007669"/>
    <property type="project" value="UniProtKB-SubCell"/>
</dbReference>
<feature type="transmembrane region" description="Helical" evidence="15">
    <location>
        <begin position="50"/>
        <end position="78"/>
    </location>
</feature>
<evidence type="ECO:0000256" key="2">
    <source>
        <dbReference type="ARBA" id="ARBA00004430"/>
    </source>
</evidence>
<comment type="subcellular location">
    <subcellularLocation>
        <location evidence="1">Cell membrane</location>
    </subcellularLocation>
    <subcellularLocation>
        <location evidence="2">Cytoplasm</location>
        <location evidence="2">Cytoskeleton</location>
        <location evidence="2">Cilium axoneme</location>
    </subcellularLocation>
    <subcellularLocation>
        <location evidence="12">Endomembrane system</location>
        <topology evidence="12">Single-pass membrane protein</topology>
    </subcellularLocation>
</comment>
<keyword evidence="13" id="KW-0547">Nucleotide-binding</keyword>